<keyword evidence="4" id="KW-1185">Reference proteome</keyword>
<accession>A0AAF0ERM7</accession>
<protein>
    <submittedName>
        <fullName evidence="3">Uncharacterized protein</fullName>
    </submittedName>
</protein>
<keyword evidence="2" id="KW-1133">Transmembrane helix</keyword>
<organism evidence="3 4">
    <name type="scientific">Malassezia cuniculi</name>
    <dbReference type="NCBI Taxonomy" id="948313"/>
    <lineage>
        <taxon>Eukaryota</taxon>
        <taxon>Fungi</taxon>
        <taxon>Dikarya</taxon>
        <taxon>Basidiomycota</taxon>
        <taxon>Ustilaginomycotina</taxon>
        <taxon>Malasseziomycetes</taxon>
        <taxon>Malasseziales</taxon>
        <taxon>Malasseziaceae</taxon>
        <taxon>Malassezia</taxon>
    </lineage>
</organism>
<gene>
    <name evidence="3" type="ORF">MCUN1_000522</name>
</gene>
<dbReference type="Proteomes" id="UP001219933">
    <property type="component" value="Chromosome 1"/>
</dbReference>
<sequence>METVQIAPATVAICVVAAAVIIALVIPRKKSSKSAPKSTGEYDPATGIGRGAPGFQTNVKRIALPADIVRRIRAGEQVSAEEITAAQERMAAAETAEKKNEWLPDAPKPKSRKGRKK</sequence>
<evidence type="ECO:0000313" key="3">
    <source>
        <dbReference type="EMBL" id="WFD33709.1"/>
    </source>
</evidence>
<evidence type="ECO:0000256" key="2">
    <source>
        <dbReference type="SAM" id="Phobius"/>
    </source>
</evidence>
<proteinExistence type="predicted"/>
<evidence type="ECO:0000313" key="4">
    <source>
        <dbReference type="Proteomes" id="UP001219933"/>
    </source>
</evidence>
<reference evidence="3" key="1">
    <citation type="submission" date="2023-03" db="EMBL/GenBank/DDBJ databases">
        <title>Mating type loci evolution in Malassezia.</title>
        <authorList>
            <person name="Coelho M.A."/>
        </authorList>
    </citation>
    <scope>NUCLEOTIDE SEQUENCE</scope>
    <source>
        <strain evidence="3">CBS 11721</strain>
    </source>
</reference>
<feature type="region of interest" description="Disordered" evidence="1">
    <location>
        <begin position="29"/>
        <end position="50"/>
    </location>
</feature>
<keyword evidence="2" id="KW-0812">Transmembrane</keyword>
<dbReference type="EMBL" id="CP119877">
    <property type="protein sequence ID" value="WFD33709.1"/>
    <property type="molecule type" value="Genomic_DNA"/>
</dbReference>
<name>A0AAF0ERM7_9BASI</name>
<feature type="transmembrane region" description="Helical" evidence="2">
    <location>
        <begin position="6"/>
        <end position="26"/>
    </location>
</feature>
<keyword evidence="2" id="KW-0472">Membrane</keyword>
<feature type="region of interest" description="Disordered" evidence="1">
    <location>
        <begin position="90"/>
        <end position="117"/>
    </location>
</feature>
<dbReference type="AlphaFoldDB" id="A0AAF0ERM7"/>
<evidence type="ECO:0000256" key="1">
    <source>
        <dbReference type="SAM" id="MobiDB-lite"/>
    </source>
</evidence>